<comment type="caution">
    <text evidence="7">The sequence shown here is derived from an EMBL/GenBank/DDBJ whole genome shotgun (WGS) entry which is preliminary data.</text>
</comment>
<dbReference type="InterPro" id="IPR001207">
    <property type="entry name" value="Transposase_mutator"/>
</dbReference>
<name>A0ABQ1KF75_9BURK</name>
<feature type="compositionally biased region" description="Basic and acidic residues" evidence="6">
    <location>
        <begin position="68"/>
        <end position="77"/>
    </location>
</feature>
<sequence>MPNDRSDDHQEAQETKKAAYPFPVELIDQLLAQVENKDAESILGENGLAGQLKKMLAERMLSAELSHHLASEGESGKNHRNGSSPKKVLTPGGELNLDIPRDRLSSFEPRLVAKHQRRMPGFDDHVISMYARGMSVREIQAHLLELYGTEVSHDLISTITDEVLEDVTQWQQRPLEAMYPIVYFDALRLKIRDEGTVKNKAVFLALGICADGCKEVLGLWIEQTEGAKFWLKVFNELKNRDLEDILIAVVDGLRGFPDAIEAVYPQAQIQTCIVHLIRNSTTLASWKDRKELAASLKPVYQAVNAEAAEAALDAFAAGPWGIKFPTVAAMWRRQWQQVIPFFAYPPEVRKIIYTTNAIESLHMRLRKIVKNRGHFPSDDAATKLLLLALRNIEKDWKMAPRTWKLAANQFAIMFGERFTNAITQLRNLAPHTEFLTGPAPPSLLKPHPSSSNPSVEQIVAVLKETGVDLSVANTIPRIGISEQTFCRWRKRPQDSTATRLGCSRSYRNKASA</sequence>
<protein>
    <submittedName>
        <fullName evidence="7">Transposase for insertion sequence element ISRM3-like protein</fullName>
    </submittedName>
</protein>
<keyword evidence="4" id="KW-0238">DNA-binding</keyword>
<accession>A0ABQ1KF75</accession>
<evidence type="ECO:0000256" key="3">
    <source>
        <dbReference type="ARBA" id="ARBA00022578"/>
    </source>
</evidence>
<dbReference type="Proteomes" id="UP000622638">
    <property type="component" value="Unassembled WGS sequence"/>
</dbReference>
<evidence type="ECO:0000256" key="6">
    <source>
        <dbReference type="SAM" id="MobiDB-lite"/>
    </source>
</evidence>
<keyword evidence="3" id="KW-0815">Transposition</keyword>
<evidence type="ECO:0000256" key="4">
    <source>
        <dbReference type="ARBA" id="ARBA00023125"/>
    </source>
</evidence>
<dbReference type="PANTHER" id="PTHR33217:SF5">
    <property type="entry name" value="MUTATOR FAMILY TRANSPOSASE"/>
    <property type="match status" value="1"/>
</dbReference>
<evidence type="ECO:0000256" key="5">
    <source>
        <dbReference type="ARBA" id="ARBA00023172"/>
    </source>
</evidence>
<reference evidence="8" key="1">
    <citation type="journal article" date="2019" name="Int. J. Syst. Evol. Microbiol.">
        <title>The Global Catalogue of Microorganisms (GCM) 10K type strain sequencing project: providing services to taxonomists for standard genome sequencing and annotation.</title>
        <authorList>
            <consortium name="The Broad Institute Genomics Platform"/>
            <consortium name="The Broad Institute Genome Sequencing Center for Infectious Disease"/>
            <person name="Wu L."/>
            <person name="Ma J."/>
        </authorList>
    </citation>
    <scope>NUCLEOTIDE SEQUENCE [LARGE SCALE GENOMIC DNA]</scope>
    <source>
        <strain evidence="8">CGMCC 1.15931</strain>
    </source>
</reference>
<feature type="region of interest" description="Disordered" evidence="6">
    <location>
        <begin position="68"/>
        <end position="95"/>
    </location>
</feature>
<organism evidence="7 8">
    <name type="scientific">Pseudoduganella buxea</name>
    <dbReference type="NCBI Taxonomy" id="1949069"/>
    <lineage>
        <taxon>Bacteria</taxon>
        <taxon>Pseudomonadati</taxon>
        <taxon>Pseudomonadota</taxon>
        <taxon>Betaproteobacteria</taxon>
        <taxon>Burkholderiales</taxon>
        <taxon>Oxalobacteraceae</taxon>
        <taxon>Telluria group</taxon>
        <taxon>Pseudoduganella</taxon>
    </lineage>
</organism>
<proteinExistence type="inferred from homology"/>
<comment type="similarity">
    <text evidence="2">Belongs to the transposase mutator family.</text>
</comment>
<comment type="function">
    <text evidence="1">Required for the transposition of the insertion element.</text>
</comment>
<dbReference type="Pfam" id="PF00872">
    <property type="entry name" value="Transposase_mut"/>
    <property type="match status" value="1"/>
</dbReference>
<keyword evidence="8" id="KW-1185">Reference proteome</keyword>
<dbReference type="PROSITE" id="PS01007">
    <property type="entry name" value="TRANSPOSASE_MUTATOR"/>
    <property type="match status" value="1"/>
</dbReference>
<dbReference type="PANTHER" id="PTHR33217">
    <property type="entry name" value="TRANSPOSASE FOR INSERTION SEQUENCE ELEMENT IS1081"/>
    <property type="match status" value="1"/>
</dbReference>
<gene>
    <name evidence="7" type="ORF">GCM10011572_16080</name>
</gene>
<keyword evidence="5" id="KW-0233">DNA recombination</keyword>
<evidence type="ECO:0000313" key="7">
    <source>
        <dbReference type="EMBL" id="GGB94902.1"/>
    </source>
</evidence>
<evidence type="ECO:0000256" key="1">
    <source>
        <dbReference type="ARBA" id="ARBA00002190"/>
    </source>
</evidence>
<dbReference type="NCBIfam" id="NF033543">
    <property type="entry name" value="transpos_IS256"/>
    <property type="match status" value="1"/>
</dbReference>
<dbReference type="EMBL" id="BMKG01000005">
    <property type="protein sequence ID" value="GGB94902.1"/>
    <property type="molecule type" value="Genomic_DNA"/>
</dbReference>
<evidence type="ECO:0000313" key="8">
    <source>
        <dbReference type="Proteomes" id="UP000622638"/>
    </source>
</evidence>
<evidence type="ECO:0000256" key="2">
    <source>
        <dbReference type="ARBA" id="ARBA00010961"/>
    </source>
</evidence>